<dbReference type="Pfam" id="PF07338">
    <property type="entry name" value="YdgH_BhsA-like"/>
    <property type="match status" value="1"/>
</dbReference>
<keyword evidence="5" id="KW-1185">Reference proteome</keyword>
<keyword evidence="1 2" id="KW-0732">Signal</keyword>
<accession>A0A1I0AD30</accession>
<feature type="signal peptide" evidence="2">
    <location>
        <begin position="1"/>
        <end position="21"/>
    </location>
</feature>
<gene>
    <name evidence="4" type="ORF">SAMN02583745_00895</name>
</gene>
<protein>
    <recommendedName>
        <fullName evidence="3">YdgH/BhsA/McbA-like domain-containing protein</fullName>
    </recommendedName>
</protein>
<dbReference type="Gene3D" id="3.30.1660.10">
    <property type="entry name" value="Flavin-binding protein dodecin"/>
    <property type="match status" value="1"/>
</dbReference>
<proteinExistence type="predicted"/>
<dbReference type="OrthoDB" id="6540461at2"/>
<dbReference type="InterPro" id="IPR025543">
    <property type="entry name" value="Dodecin-like"/>
</dbReference>
<reference evidence="5" key="1">
    <citation type="submission" date="2016-10" db="EMBL/GenBank/DDBJ databases">
        <authorList>
            <person name="Varghese N."/>
            <person name="Submissions S."/>
        </authorList>
    </citation>
    <scope>NUCLEOTIDE SEQUENCE [LARGE SCALE GENOMIC DNA]</scope>
    <source>
        <strain evidence="5">DSM 18579</strain>
    </source>
</reference>
<evidence type="ECO:0000256" key="1">
    <source>
        <dbReference type="ARBA" id="ARBA00022729"/>
    </source>
</evidence>
<dbReference type="Proteomes" id="UP000242642">
    <property type="component" value="Unassembled WGS sequence"/>
</dbReference>
<evidence type="ECO:0000313" key="4">
    <source>
        <dbReference type="EMBL" id="SES91972.1"/>
    </source>
</evidence>
<dbReference type="EMBL" id="FOHV01000005">
    <property type="protein sequence ID" value="SES91972.1"/>
    <property type="molecule type" value="Genomic_DNA"/>
</dbReference>
<name>A0A1I0AD30_9GAMM</name>
<evidence type="ECO:0000259" key="3">
    <source>
        <dbReference type="Pfam" id="PF07338"/>
    </source>
</evidence>
<sequence length="84" mass="9292">MNFFKIGLVMALTFMFSSVWAAELVEVQNGQRIGSIVESSHNGIEEGLARIAIQADEMGGKSYRITGINDNENGSFNIFAEVYR</sequence>
<dbReference type="InterPro" id="IPR036275">
    <property type="entry name" value="YdgH-like_sf"/>
</dbReference>
<dbReference type="InterPro" id="IPR010854">
    <property type="entry name" value="YdgH/BhsA/McbA-like_dom"/>
</dbReference>
<feature type="domain" description="YdgH/BhsA/McbA-like" evidence="3">
    <location>
        <begin position="31"/>
        <end position="84"/>
    </location>
</feature>
<dbReference type="SUPFAM" id="SSF159871">
    <property type="entry name" value="YdgH-like"/>
    <property type="match status" value="1"/>
</dbReference>
<evidence type="ECO:0000256" key="2">
    <source>
        <dbReference type="SAM" id="SignalP"/>
    </source>
</evidence>
<evidence type="ECO:0000313" key="5">
    <source>
        <dbReference type="Proteomes" id="UP000242642"/>
    </source>
</evidence>
<feature type="chain" id="PRO_5017454426" description="YdgH/BhsA/McbA-like domain-containing protein" evidence="2">
    <location>
        <begin position="22"/>
        <end position="84"/>
    </location>
</feature>
<organism evidence="4 5">
    <name type="scientific">Thorsellia anophelis DSM 18579</name>
    <dbReference type="NCBI Taxonomy" id="1123402"/>
    <lineage>
        <taxon>Bacteria</taxon>
        <taxon>Pseudomonadati</taxon>
        <taxon>Pseudomonadota</taxon>
        <taxon>Gammaproteobacteria</taxon>
        <taxon>Enterobacterales</taxon>
        <taxon>Thorselliaceae</taxon>
        <taxon>Thorsellia</taxon>
    </lineage>
</organism>
<dbReference type="AlphaFoldDB" id="A0A1I0AD30"/>